<accession>A0A8A4DPC4</accession>
<protein>
    <submittedName>
        <fullName evidence="2">Uncharacterized protein</fullName>
    </submittedName>
</protein>
<organism evidence="2">
    <name type="scientific">Burkholderia pseudomallei</name>
    <name type="common">Pseudomonas pseudomallei</name>
    <dbReference type="NCBI Taxonomy" id="28450"/>
    <lineage>
        <taxon>Bacteria</taxon>
        <taxon>Pseudomonadati</taxon>
        <taxon>Pseudomonadota</taxon>
        <taxon>Betaproteobacteria</taxon>
        <taxon>Burkholderiales</taxon>
        <taxon>Burkholderiaceae</taxon>
        <taxon>Burkholderia</taxon>
        <taxon>pseudomallei group</taxon>
    </lineage>
</organism>
<proteinExistence type="predicted"/>
<feature type="compositionally biased region" description="Gly residues" evidence="1">
    <location>
        <begin position="1"/>
        <end position="14"/>
    </location>
</feature>
<name>A0A8A4DPC4_BURPE</name>
<reference evidence="2" key="1">
    <citation type="submission" date="2021-03" db="EMBL/GenBank/DDBJ databases">
        <title>Complete genome of Burkholderia pseudomallei_VBP364.</title>
        <authorList>
            <person name="Balaji V."/>
            <person name="Yamuna B."/>
            <person name="Monisha P."/>
        </authorList>
    </citation>
    <scope>NUCLEOTIDE SEQUENCE</scope>
    <source>
        <strain evidence="2">VBP364</strain>
    </source>
</reference>
<dbReference type="EMBL" id="CP071754">
    <property type="protein sequence ID" value="QTB60611.1"/>
    <property type="molecule type" value="Genomic_DNA"/>
</dbReference>
<evidence type="ECO:0000313" key="2">
    <source>
        <dbReference type="EMBL" id="QTB60611.1"/>
    </source>
</evidence>
<feature type="region of interest" description="Disordered" evidence="1">
    <location>
        <begin position="1"/>
        <end position="49"/>
    </location>
</feature>
<sequence length="78" mass="8418">MRGGQGGGLHGGSSGPPRRSSAISRERGVDAAIAPRGWGGAVAPENRARRVGRREQVDAFDAFDKPDEFRDIRAVWEM</sequence>
<dbReference type="RefSeq" id="WP_004530650.1">
    <property type="nucleotide sequence ID" value="NZ_AP028080.1"/>
</dbReference>
<gene>
    <name evidence="2" type="ORF">J3D99_22090</name>
</gene>
<dbReference type="AlphaFoldDB" id="A0A8A4DPC4"/>
<evidence type="ECO:0000256" key="1">
    <source>
        <dbReference type="SAM" id="MobiDB-lite"/>
    </source>
</evidence>